<organism evidence="3 4">
    <name type="scientific">Aspergillus arachidicola</name>
    <dbReference type="NCBI Taxonomy" id="656916"/>
    <lineage>
        <taxon>Eukaryota</taxon>
        <taxon>Fungi</taxon>
        <taxon>Dikarya</taxon>
        <taxon>Ascomycota</taxon>
        <taxon>Pezizomycotina</taxon>
        <taxon>Eurotiomycetes</taxon>
        <taxon>Eurotiomycetidae</taxon>
        <taxon>Eurotiales</taxon>
        <taxon>Aspergillaceae</taxon>
        <taxon>Aspergillus</taxon>
        <taxon>Aspergillus subgen. Circumdati</taxon>
    </lineage>
</organism>
<reference evidence="2" key="2">
    <citation type="submission" date="2019-04" db="EMBL/GenBank/DDBJ databases">
        <title>Friends and foes A comparative genomics study of 23 Aspergillus species from section Flavi.</title>
        <authorList>
            <consortium name="DOE Joint Genome Institute"/>
            <person name="Kjaerbolling I."/>
            <person name="Vesth T."/>
            <person name="Frisvad J.C."/>
            <person name="Nybo J.L."/>
            <person name="Theobald S."/>
            <person name="Kildgaard S."/>
            <person name="Isbrandt T."/>
            <person name="Kuo A."/>
            <person name="Sato A."/>
            <person name="Lyhne E.K."/>
            <person name="Kogle M.E."/>
            <person name="Wiebenga A."/>
            <person name="Kun R.S."/>
            <person name="Lubbers R.J."/>
            <person name="Makela M.R."/>
            <person name="Barry K."/>
            <person name="Chovatia M."/>
            <person name="Clum A."/>
            <person name="Daum C."/>
            <person name="Haridas S."/>
            <person name="He G."/>
            <person name="LaButti K."/>
            <person name="Lipzen A."/>
            <person name="Mondo S."/>
            <person name="Riley R."/>
            <person name="Salamov A."/>
            <person name="Simmons B.A."/>
            <person name="Magnuson J.K."/>
            <person name="Henrissat B."/>
            <person name="Mortensen U.H."/>
            <person name="Larsen T.O."/>
            <person name="Devries R.P."/>
            <person name="Grigoriev I.V."/>
            <person name="Machida M."/>
            <person name="Baker S.E."/>
            <person name="Andersen M.R."/>
        </authorList>
    </citation>
    <scope>NUCLEOTIDE SEQUENCE</scope>
    <source>
        <strain evidence="2">CBS 117612</strain>
    </source>
</reference>
<feature type="region of interest" description="Disordered" evidence="1">
    <location>
        <begin position="1"/>
        <end position="37"/>
    </location>
</feature>
<dbReference type="AlphaFoldDB" id="A0A2G7FNV9"/>
<evidence type="ECO:0000313" key="4">
    <source>
        <dbReference type="Proteomes" id="UP000231358"/>
    </source>
</evidence>
<name>A0A2G7FNV9_9EURO</name>
<sequence length="88" mass="9433">MGGISPSLLHRSLFQTPSPSQKAPLLSQESTQSTTKRPFGGQFLKVADVCKHLAAWKGDIIGGVDGHQLLERYLVTGNSKMADALSPQ</sequence>
<dbReference type="OrthoDB" id="4493010at2759"/>
<feature type="compositionally biased region" description="Polar residues" evidence="1">
    <location>
        <begin position="13"/>
        <end position="36"/>
    </location>
</feature>
<dbReference type="Proteomes" id="UP000231358">
    <property type="component" value="Unassembled WGS sequence"/>
</dbReference>
<proteinExistence type="predicted"/>
<evidence type="ECO:0000313" key="3">
    <source>
        <dbReference type="EMBL" id="PIG82284.1"/>
    </source>
</evidence>
<gene>
    <name evidence="3" type="ORF">AARAC_000063</name>
    <name evidence="2" type="ORF">BDV24DRAFT_159943</name>
</gene>
<dbReference type="EMBL" id="NEXV01000528">
    <property type="protein sequence ID" value="PIG82284.1"/>
    <property type="molecule type" value="Genomic_DNA"/>
</dbReference>
<dbReference type="EMBL" id="ML737121">
    <property type="protein sequence ID" value="KAE8345110.1"/>
    <property type="molecule type" value="Genomic_DNA"/>
</dbReference>
<keyword evidence="4" id="KW-1185">Reference proteome</keyword>
<dbReference type="Proteomes" id="UP000325558">
    <property type="component" value="Unassembled WGS sequence"/>
</dbReference>
<reference evidence="3 4" key="1">
    <citation type="submission" date="2017-05" db="EMBL/GenBank/DDBJ databases">
        <title>Genome sequence for an aflatoxigenic pathogen of Argentinian peanut, Aspergillus arachidicola.</title>
        <authorList>
            <person name="Moore G."/>
            <person name="Beltz S.B."/>
            <person name="Mack B.M."/>
        </authorList>
    </citation>
    <scope>NUCLEOTIDE SEQUENCE [LARGE SCALE GENOMIC DNA]</scope>
    <source>
        <strain evidence="3 4">CBS 117610</strain>
    </source>
</reference>
<evidence type="ECO:0000313" key="2">
    <source>
        <dbReference type="EMBL" id="KAE8345110.1"/>
    </source>
</evidence>
<protein>
    <submittedName>
        <fullName evidence="3">Uncharacterized protein</fullName>
    </submittedName>
</protein>
<accession>A0A2G7FNV9</accession>
<evidence type="ECO:0000256" key="1">
    <source>
        <dbReference type="SAM" id="MobiDB-lite"/>
    </source>
</evidence>